<gene>
    <name evidence="2" type="ORF">PGLA1383_LOCUS25336</name>
</gene>
<protein>
    <submittedName>
        <fullName evidence="2">Uncharacterized protein</fullName>
    </submittedName>
</protein>
<dbReference type="Proteomes" id="UP000654075">
    <property type="component" value="Unassembled WGS sequence"/>
</dbReference>
<evidence type="ECO:0000256" key="1">
    <source>
        <dbReference type="SAM" id="MobiDB-lite"/>
    </source>
</evidence>
<sequence length="134" mass="15429">MTAQSTQARRDNAQRFRIQLKDRRICRTGVEKCETQHVRTTQNRCCWTGHSRPPRQLTGKDRDSRFNSKTAHAGGRLAMLRAPLNNNNINDDDNNNKTKNNNNSNHNNDNNNNNNYKAKRSLGVVARKQKQAEN</sequence>
<organism evidence="2 3">
    <name type="scientific">Polarella glacialis</name>
    <name type="common">Dinoflagellate</name>
    <dbReference type="NCBI Taxonomy" id="89957"/>
    <lineage>
        <taxon>Eukaryota</taxon>
        <taxon>Sar</taxon>
        <taxon>Alveolata</taxon>
        <taxon>Dinophyceae</taxon>
        <taxon>Suessiales</taxon>
        <taxon>Suessiaceae</taxon>
        <taxon>Polarella</taxon>
    </lineage>
</organism>
<proteinExistence type="predicted"/>
<dbReference type="AlphaFoldDB" id="A0A813FAP4"/>
<comment type="caution">
    <text evidence="2">The sequence shown here is derived from an EMBL/GenBank/DDBJ whole genome shotgun (WGS) entry which is preliminary data.</text>
</comment>
<reference evidence="2" key="1">
    <citation type="submission" date="2021-02" db="EMBL/GenBank/DDBJ databases">
        <authorList>
            <person name="Dougan E. K."/>
            <person name="Rhodes N."/>
            <person name="Thang M."/>
            <person name="Chan C."/>
        </authorList>
    </citation>
    <scope>NUCLEOTIDE SEQUENCE</scope>
</reference>
<name>A0A813FAP4_POLGL</name>
<feature type="compositionally biased region" description="Low complexity" evidence="1">
    <location>
        <begin position="97"/>
        <end position="115"/>
    </location>
</feature>
<evidence type="ECO:0000313" key="2">
    <source>
        <dbReference type="EMBL" id="CAE8607402.1"/>
    </source>
</evidence>
<keyword evidence="3" id="KW-1185">Reference proteome</keyword>
<dbReference type="EMBL" id="CAJNNV010021484">
    <property type="protein sequence ID" value="CAE8607402.1"/>
    <property type="molecule type" value="Genomic_DNA"/>
</dbReference>
<evidence type="ECO:0000313" key="3">
    <source>
        <dbReference type="Proteomes" id="UP000654075"/>
    </source>
</evidence>
<accession>A0A813FAP4</accession>
<feature type="region of interest" description="Disordered" evidence="1">
    <location>
        <begin position="49"/>
        <end position="134"/>
    </location>
</feature>